<organism evidence="2 3">
    <name type="scientific">Catenuloplanes niger</name>
    <dbReference type="NCBI Taxonomy" id="587534"/>
    <lineage>
        <taxon>Bacteria</taxon>
        <taxon>Bacillati</taxon>
        <taxon>Actinomycetota</taxon>
        <taxon>Actinomycetes</taxon>
        <taxon>Micromonosporales</taxon>
        <taxon>Micromonosporaceae</taxon>
        <taxon>Catenuloplanes</taxon>
    </lineage>
</organism>
<evidence type="ECO:0000313" key="2">
    <source>
        <dbReference type="EMBL" id="MDR7327514.1"/>
    </source>
</evidence>
<evidence type="ECO:0000313" key="3">
    <source>
        <dbReference type="Proteomes" id="UP001183629"/>
    </source>
</evidence>
<evidence type="ECO:0000259" key="1">
    <source>
        <dbReference type="Pfam" id="PF05239"/>
    </source>
</evidence>
<dbReference type="Gene3D" id="2.30.30.240">
    <property type="entry name" value="PRC-barrel domain"/>
    <property type="match status" value="1"/>
</dbReference>
<accession>A0AAE3ZWT2</accession>
<keyword evidence="3" id="KW-1185">Reference proteome</keyword>
<name>A0AAE3ZWT2_9ACTN</name>
<dbReference type="InterPro" id="IPR027275">
    <property type="entry name" value="PRC-brl_dom"/>
</dbReference>
<feature type="domain" description="PRC-barrel" evidence="1">
    <location>
        <begin position="4"/>
        <end position="75"/>
    </location>
</feature>
<dbReference type="InterPro" id="IPR011033">
    <property type="entry name" value="PRC_barrel-like_sf"/>
</dbReference>
<reference evidence="2 3" key="1">
    <citation type="submission" date="2023-07" db="EMBL/GenBank/DDBJ databases">
        <title>Sequencing the genomes of 1000 actinobacteria strains.</title>
        <authorList>
            <person name="Klenk H.-P."/>
        </authorList>
    </citation>
    <scope>NUCLEOTIDE SEQUENCE [LARGE SCALE GENOMIC DNA]</scope>
    <source>
        <strain evidence="2 3">DSM 44711</strain>
    </source>
</reference>
<dbReference type="Proteomes" id="UP001183629">
    <property type="component" value="Unassembled WGS sequence"/>
</dbReference>
<proteinExistence type="predicted"/>
<sequence length="188" mass="19277">MSDLVRATDLLGRPVVTLGGEDVALVKDIVFASPGGRILGFTLAGRGAFAGPLSQALPWKLVHGAGRDAIMIDDGALPTRDALADRSEVHDGEVLGDVVLTDTGTALGTVTDVIVELGTEPRVVGYEIRTSEALPPAGRVGLIPLPDTMAASGEAVVVPAAITKHMADDLAAFGATVASFRARQGSTR</sequence>
<dbReference type="RefSeq" id="WP_310424885.1">
    <property type="nucleotide sequence ID" value="NZ_JAVDYC010000001.1"/>
</dbReference>
<dbReference type="AlphaFoldDB" id="A0AAE3ZWT2"/>
<dbReference type="EMBL" id="JAVDYC010000001">
    <property type="protein sequence ID" value="MDR7327514.1"/>
    <property type="molecule type" value="Genomic_DNA"/>
</dbReference>
<dbReference type="Pfam" id="PF05239">
    <property type="entry name" value="PRC"/>
    <property type="match status" value="1"/>
</dbReference>
<dbReference type="SUPFAM" id="SSF50346">
    <property type="entry name" value="PRC-barrel domain"/>
    <property type="match status" value="2"/>
</dbReference>
<gene>
    <name evidence="2" type="ORF">J2S44_007764</name>
</gene>
<protein>
    <submittedName>
        <fullName evidence="2">Uncharacterized protein YrrD</fullName>
    </submittedName>
</protein>
<comment type="caution">
    <text evidence="2">The sequence shown here is derived from an EMBL/GenBank/DDBJ whole genome shotgun (WGS) entry which is preliminary data.</text>
</comment>